<dbReference type="AlphaFoldDB" id="A0A023FDD1"/>
<accession>A0A023FDD1</accession>
<organism evidence="1">
    <name type="scientific">Amblyomma cajennense</name>
    <name type="common">Cayenne tick</name>
    <name type="synonym">Acarus cajennensis</name>
    <dbReference type="NCBI Taxonomy" id="34607"/>
    <lineage>
        <taxon>Eukaryota</taxon>
        <taxon>Metazoa</taxon>
        <taxon>Ecdysozoa</taxon>
        <taxon>Arthropoda</taxon>
        <taxon>Chelicerata</taxon>
        <taxon>Arachnida</taxon>
        <taxon>Acari</taxon>
        <taxon>Parasitiformes</taxon>
        <taxon>Ixodida</taxon>
        <taxon>Ixodoidea</taxon>
        <taxon>Ixodidae</taxon>
        <taxon>Amblyomminae</taxon>
        <taxon>Amblyomma</taxon>
    </lineage>
</organism>
<proteinExistence type="evidence at transcript level"/>
<protein>
    <submittedName>
        <fullName evidence="1">Putative secreted protein</fullName>
    </submittedName>
</protein>
<reference evidence="1" key="1">
    <citation type="submission" date="2014-03" db="EMBL/GenBank/DDBJ databases">
        <title>The sialotranscriptome of Amblyomma triste, Amblyomma parvum and Amblyomma cajennense ticks, uncovered by 454-based RNA-seq.</title>
        <authorList>
            <person name="Garcia G.R."/>
            <person name="Gardinassi L.G."/>
            <person name="Ribeiro J.M."/>
            <person name="Anatriello E."/>
            <person name="Ferreira B.R."/>
            <person name="Moreira H.N."/>
            <person name="Mafra C."/>
            <person name="Olegario M.M."/>
            <person name="Szabo P.J."/>
            <person name="Miranda-Santos I.K."/>
            <person name="Maruyama S.R."/>
        </authorList>
    </citation>
    <scope>NUCLEOTIDE SEQUENCE</scope>
    <source>
        <strain evidence="1">Uberlandia</strain>
        <tissue evidence="1">Salivary glands</tissue>
    </source>
</reference>
<feature type="non-terminal residue" evidence="1">
    <location>
        <position position="1"/>
    </location>
</feature>
<evidence type="ECO:0000313" key="1">
    <source>
        <dbReference type="EMBL" id="JAC18739.1"/>
    </source>
</evidence>
<sequence>GVLVCAMTAPLCLVAVGGCIVEVCLGPIQLVLGLKLEVRLLTLAKGKKKVCISKFEAPICLACGETGFLLC</sequence>
<dbReference type="EMBL" id="GBBK01005743">
    <property type="protein sequence ID" value="JAC18739.1"/>
    <property type="molecule type" value="mRNA"/>
</dbReference>
<name>A0A023FDD1_AMBCJ</name>